<comment type="caution">
    <text evidence="3">The sequence shown here is derived from an EMBL/GenBank/DDBJ whole genome shotgun (WGS) entry which is preliminary data.</text>
</comment>
<dbReference type="AlphaFoldDB" id="A0A9P8TAP8"/>
<feature type="compositionally biased region" description="Polar residues" evidence="1">
    <location>
        <begin position="154"/>
        <end position="175"/>
    </location>
</feature>
<reference evidence="3" key="2">
    <citation type="submission" date="2021-01" db="EMBL/GenBank/DDBJ databases">
        <authorList>
            <person name="Schikora-Tamarit M.A."/>
        </authorList>
    </citation>
    <scope>NUCLEOTIDE SEQUENCE</scope>
    <source>
        <strain evidence="3">CBS2887</strain>
    </source>
</reference>
<dbReference type="InterPro" id="IPR007320">
    <property type="entry name" value="PDCD2_C"/>
</dbReference>
<protein>
    <recommendedName>
        <fullName evidence="2">Programmed cell death protein 2 C-terminal domain-containing protein</fullName>
    </recommendedName>
</protein>
<evidence type="ECO:0000313" key="3">
    <source>
        <dbReference type="EMBL" id="KAH3672136.1"/>
    </source>
</evidence>
<dbReference type="GO" id="GO:0030490">
    <property type="term" value="P:maturation of SSU-rRNA"/>
    <property type="evidence" value="ECO:0007669"/>
    <property type="project" value="TreeGrafter"/>
</dbReference>
<sequence length="416" mass="45931">MSGYSSEEDEDLQTIPKKSEVYLGYVDVAFNKTEDEPTVEDTFVGGQPIWLHHGSPPSADLISCKSCTNPMSLIVQAFSPLEDSLYDRIIYVFGCKNDQCNRKKGSVRAIRAVCKDPKKMEEAQNEQDEEIKAQLQDKLKLDNARNFLFDGNKQDSNPFGASTDSSNPFGGSSANPFGVPAAASNPFASSAPAPTKTEEPAKPSFASIAKQSAPAPKPKTKSTITKKLPEYPGYFLYVDQEKFNKKPAQKQPNLKIDDSALDLEDESNSASGSGSGSAGLSAESQAVSASLQDSTFQHFSEVISYNPHQVLRYEINGKPLLATSSDEIAKVVSERLIPRPGFNPSSERRFELQVMPKLIMDFEDEVNVQGGIEWVTIIVYTDKEDFTPELDDNHVGYVEEWCGVQWEEPITTKTRR</sequence>
<name>A0A9P8TAP8_WICPI</name>
<proteinExistence type="predicted"/>
<dbReference type="EMBL" id="JAEUBG010005855">
    <property type="protein sequence ID" value="KAH3672136.1"/>
    <property type="molecule type" value="Genomic_DNA"/>
</dbReference>
<feature type="region of interest" description="Disordered" evidence="1">
    <location>
        <begin position="150"/>
        <end position="225"/>
    </location>
</feature>
<evidence type="ECO:0000259" key="2">
    <source>
        <dbReference type="Pfam" id="PF04194"/>
    </source>
</evidence>
<keyword evidence="4" id="KW-1185">Reference proteome</keyword>
<gene>
    <name evidence="3" type="ORF">WICPIJ_010130</name>
</gene>
<evidence type="ECO:0000256" key="1">
    <source>
        <dbReference type="SAM" id="MobiDB-lite"/>
    </source>
</evidence>
<dbReference type="Proteomes" id="UP000774326">
    <property type="component" value="Unassembled WGS sequence"/>
</dbReference>
<dbReference type="GO" id="GO:0005737">
    <property type="term" value="C:cytoplasm"/>
    <property type="evidence" value="ECO:0007669"/>
    <property type="project" value="InterPro"/>
</dbReference>
<reference evidence="3" key="1">
    <citation type="journal article" date="2021" name="Open Biol.">
        <title>Shared evolutionary footprints suggest mitochondrial oxidative damage underlies multiple complex I losses in fungi.</title>
        <authorList>
            <person name="Schikora-Tamarit M.A."/>
            <person name="Marcet-Houben M."/>
            <person name="Nosek J."/>
            <person name="Gabaldon T."/>
        </authorList>
    </citation>
    <scope>NUCLEOTIDE SEQUENCE</scope>
    <source>
        <strain evidence="3">CBS2887</strain>
    </source>
</reference>
<accession>A0A9P8TAP8</accession>
<dbReference type="Pfam" id="PF04194">
    <property type="entry name" value="PDCD2_C"/>
    <property type="match status" value="1"/>
</dbReference>
<organism evidence="3 4">
    <name type="scientific">Wickerhamomyces pijperi</name>
    <name type="common">Yeast</name>
    <name type="synonym">Pichia pijperi</name>
    <dbReference type="NCBI Taxonomy" id="599730"/>
    <lineage>
        <taxon>Eukaryota</taxon>
        <taxon>Fungi</taxon>
        <taxon>Dikarya</taxon>
        <taxon>Ascomycota</taxon>
        <taxon>Saccharomycotina</taxon>
        <taxon>Saccharomycetes</taxon>
        <taxon>Phaffomycetales</taxon>
        <taxon>Wickerhamomycetaceae</taxon>
        <taxon>Wickerhamomyces</taxon>
    </lineage>
</organism>
<evidence type="ECO:0000313" key="4">
    <source>
        <dbReference type="Proteomes" id="UP000774326"/>
    </source>
</evidence>
<dbReference type="PANTHER" id="PTHR47524:SF1">
    <property type="entry name" value="20S RRNA ACCUMULATION PROTEIN 4"/>
    <property type="match status" value="1"/>
</dbReference>
<dbReference type="PANTHER" id="PTHR47524">
    <property type="entry name" value="20S RRNA ACCUMULATION PROTEIN 4"/>
    <property type="match status" value="1"/>
</dbReference>
<dbReference type="OrthoDB" id="443682at2759"/>
<feature type="domain" description="Programmed cell death protein 2 C-terminal" evidence="2">
    <location>
        <begin position="293"/>
        <end position="406"/>
    </location>
</feature>
<feature type="compositionally biased region" description="Low complexity" evidence="1">
    <location>
        <begin position="180"/>
        <end position="194"/>
    </location>
</feature>